<dbReference type="GeneID" id="78228670"/>
<feature type="transmembrane region" description="Helical" evidence="1">
    <location>
        <begin position="60"/>
        <end position="78"/>
    </location>
</feature>
<keyword evidence="3" id="KW-1185">Reference proteome</keyword>
<name>E7GFA0_9FIRM</name>
<dbReference type="OrthoDB" id="9931530at2"/>
<proteinExistence type="predicted"/>
<dbReference type="STRING" id="100884.GCA_000269565_00776"/>
<dbReference type="HOGENOM" id="CLU_2154087_0_0_9"/>
<keyword evidence="1" id="KW-0472">Membrane</keyword>
<reference evidence="2 3" key="1">
    <citation type="submission" date="2010-12" db="EMBL/GenBank/DDBJ databases">
        <title>The Genome Sequence of Coprobacillus sp. strain 29_1.</title>
        <authorList>
            <consortium name="The Broad Institute Genome Sequencing Platform"/>
            <person name="Earl A."/>
            <person name="Ward D."/>
            <person name="Feldgarden M."/>
            <person name="Gevers D."/>
            <person name="Daigneault M."/>
            <person name="Sibley C.D."/>
            <person name="White A."/>
            <person name="Strauss J."/>
            <person name="Allen-Vercoe E."/>
            <person name="Young S.K."/>
            <person name="Zeng Q."/>
            <person name="Gargeya S."/>
            <person name="Fitzgerald M."/>
            <person name="Haas B."/>
            <person name="Abouelleil A."/>
            <person name="Alvarado L."/>
            <person name="Arachchi H.M."/>
            <person name="Berlin A."/>
            <person name="Brown A."/>
            <person name="Chapman S.B."/>
            <person name="Chen Z."/>
            <person name="Dunbar C."/>
            <person name="Freedman E."/>
            <person name="Gearin G."/>
            <person name="Gellesch M."/>
            <person name="Goldberg J."/>
            <person name="Griggs A."/>
            <person name="Gujja S."/>
            <person name="Heilman E."/>
            <person name="Heiman D."/>
            <person name="Howarth C."/>
            <person name="Larson L."/>
            <person name="Lui A."/>
            <person name="MacDonald P.J.P."/>
            <person name="Mehta T."/>
            <person name="Montmayeur A."/>
            <person name="Murphy C."/>
            <person name="Neiman D."/>
            <person name="Pearson M."/>
            <person name="Priest M."/>
            <person name="Roberts A."/>
            <person name="Saif S."/>
            <person name="Shea T."/>
            <person name="Shenoy N."/>
            <person name="Sisk P."/>
            <person name="Stolte C."/>
            <person name="Sykes S."/>
            <person name="White J."/>
            <person name="Yandava C."/>
            <person name="Nusbaum C."/>
            <person name="Birren B."/>
        </authorList>
    </citation>
    <scope>NUCLEOTIDE SEQUENCE [LARGE SCALE GENOMIC DNA]</scope>
    <source>
        <strain evidence="2 3">29_1</strain>
    </source>
</reference>
<feature type="transmembrane region" description="Helical" evidence="1">
    <location>
        <begin position="12"/>
        <end position="31"/>
    </location>
</feature>
<dbReference type="EMBL" id="ADKX01000048">
    <property type="protein sequence ID" value="EFW03379.1"/>
    <property type="molecule type" value="Genomic_DNA"/>
</dbReference>
<dbReference type="AlphaFoldDB" id="E7GFA0"/>
<protein>
    <submittedName>
        <fullName evidence="2">Uncharacterized protein</fullName>
    </submittedName>
</protein>
<comment type="caution">
    <text evidence="2">The sequence shown here is derived from an EMBL/GenBank/DDBJ whole genome shotgun (WGS) entry which is preliminary data.</text>
</comment>
<gene>
    <name evidence="2" type="ORF">HMPREF9488_03443</name>
</gene>
<evidence type="ECO:0000313" key="3">
    <source>
        <dbReference type="Proteomes" id="UP000003157"/>
    </source>
</evidence>
<keyword evidence="1" id="KW-0812">Transmembrane</keyword>
<evidence type="ECO:0000256" key="1">
    <source>
        <dbReference type="SAM" id="Phobius"/>
    </source>
</evidence>
<keyword evidence="1" id="KW-1133">Transmembrane helix</keyword>
<feature type="transmembrane region" description="Helical" evidence="1">
    <location>
        <begin position="84"/>
        <end position="103"/>
    </location>
</feature>
<organism evidence="2 3">
    <name type="scientific">Coprobacillus cateniformis</name>
    <dbReference type="NCBI Taxonomy" id="100884"/>
    <lineage>
        <taxon>Bacteria</taxon>
        <taxon>Bacillati</taxon>
        <taxon>Bacillota</taxon>
        <taxon>Erysipelotrichia</taxon>
        <taxon>Erysipelotrichales</taxon>
        <taxon>Coprobacillaceae</taxon>
        <taxon>Coprobacillus</taxon>
    </lineage>
</organism>
<dbReference type="Proteomes" id="UP000003157">
    <property type="component" value="Unassembled WGS sequence"/>
</dbReference>
<feature type="transmembrane region" description="Helical" evidence="1">
    <location>
        <begin position="37"/>
        <end position="53"/>
    </location>
</feature>
<evidence type="ECO:0000313" key="2">
    <source>
        <dbReference type="EMBL" id="EFW03379.1"/>
    </source>
</evidence>
<accession>E7GFA0</accession>
<sequence>MSSKTTNSTTMFIYIAMVIMGVSIIVSLTNYFSFFNILRAICGMTIIFGYYLLTQQKKVGFIVMWLGTLFYALTLQILGPEGAIVSIFMSSEIILNIFVTFAVSKQLKDYS</sequence>
<dbReference type="RefSeq" id="WP_008790525.1">
    <property type="nucleotide sequence ID" value="NZ_AKCB01000001.1"/>
</dbReference>